<evidence type="ECO:0000256" key="3">
    <source>
        <dbReference type="SAM" id="SignalP"/>
    </source>
</evidence>
<dbReference type="AlphaFoldDB" id="A0A803LY43"/>
<reference evidence="4" key="2">
    <citation type="submission" date="2021-03" db="UniProtKB">
        <authorList>
            <consortium name="EnsemblPlants"/>
        </authorList>
    </citation>
    <scope>IDENTIFICATION</scope>
</reference>
<evidence type="ECO:0008006" key="6">
    <source>
        <dbReference type="Google" id="ProtNLM"/>
    </source>
</evidence>
<gene>
    <name evidence="4" type="primary">LOC110720747</name>
</gene>
<feature type="signal peptide" evidence="3">
    <location>
        <begin position="1"/>
        <end position="21"/>
    </location>
</feature>
<name>A0A803LY43_CHEQI</name>
<dbReference type="Pfam" id="PF04885">
    <property type="entry name" value="Stig1"/>
    <property type="match status" value="1"/>
</dbReference>
<dbReference type="PANTHER" id="PTHR33227">
    <property type="entry name" value="STIGMA-SPECIFIC STIG1-LIKE PROTEIN 3"/>
    <property type="match status" value="1"/>
</dbReference>
<sequence>MIRRTIKAIALVAITLAMVVAISSINFSNQQHEQNFARDSGYVDDQVEEQAEDDHLLLPSKRVSRFLGEGNIDDFQLHGRILKPADHCHKDYEVCDIGYGKDFTCCGNKCFDLTIDKKHCGSCHNKCKFTHDCCDGKCVDKTYDKRHCGRCNYKCKEGQYCVYGMCDYA</sequence>
<evidence type="ECO:0000313" key="4">
    <source>
        <dbReference type="EnsemblPlants" id="AUR62020394-RA:cds"/>
    </source>
</evidence>
<protein>
    <recommendedName>
        <fullName evidence="6">Stigma-specific Stig1 family protein</fullName>
    </recommendedName>
</protein>
<proteinExistence type="inferred from homology"/>
<dbReference type="Proteomes" id="UP000596660">
    <property type="component" value="Unplaced"/>
</dbReference>
<dbReference type="Gramene" id="AUR62020394-RA">
    <property type="protein sequence ID" value="AUR62020394-RA:cds"/>
    <property type="gene ID" value="AUR62020394"/>
</dbReference>
<evidence type="ECO:0000256" key="1">
    <source>
        <dbReference type="ARBA" id="ARBA00006010"/>
    </source>
</evidence>
<accession>A0A803LY43</accession>
<dbReference type="RefSeq" id="XP_021755482.1">
    <property type="nucleotide sequence ID" value="XM_021899790.1"/>
</dbReference>
<reference evidence="4" key="1">
    <citation type="journal article" date="2017" name="Nature">
        <title>The genome of Chenopodium quinoa.</title>
        <authorList>
            <person name="Jarvis D.E."/>
            <person name="Ho Y.S."/>
            <person name="Lightfoot D.J."/>
            <person name="Schmoeckel S.M."/>
            <person name="Li B."/>
            <person name="Borm T.J.A."/>
            <person name="Ohyanagi H."/>
            <person name="Mineta K."/>
            <person name="Michell C.T."/>
            <person name="Saber N."/>
            <person name="Kharbatia N.M."/>
            <person name="Rupper R.R."/>
            <person name="Sharp A.R."/>
            <person name="Dally N."/>
            <person name="Boughton B.A."/>
            <person name="Woo Y.H."/>
            <person name="Gao G."/>
            <person name="Schijlen E.G.W.M."/>
            <person name="Guo X."/>
            <person name="Momin A.A."/>
            <person name="Negrao S."/>
            <person name="Al-Babili S."/>
            <person name="Gehring C."/>
            <person name="Roessner U."/>
            <person name="Jung C."/>
            <person name="Murphy K."/>
            <person name="Arold S.T."/>
            <person name="Gojobori T."/>
            <person name="van der Linden C.G."/>
            <person name="van Loo E.N."/>
            <person name="Jellen E.N."/>
            <person name="Maughan P.J."/>
            <person name="Tester M."/>
        </authorList>
    </citation>
    <scope>NUCLEOTIDE SEQUENCE [LARGE SCALE GENOMIC DNA]</scope>
    <source>
        <strain evidence="4">cv. PI 614886</strain>
    </source>
</reference>
<dbReference type="InterPro" id="IPR006969">
    <property type="entry name" value="Stig-like"/>
</dbReference>
<comment type="similarity">
    <text evidence="1">Belongs to the STIG1 family.</text>
</comment>
<evidence type="ECO:0000256" key="2">
    <source>
        <dbReference type="ARBA" id="ARBA00022729"/>
    </source>
</evidence>
<keyword evidence="2 3" id="KW-0732">Signal</keyword>
<evidence type="ECO:0000313" key="5">
    <source>
        <dbReference type="Proteomes" id="UP000596660"/>
    </source>
</evidence>
<dbReference type="EnsemblPlants" id="AUR62020394-RA">
    <property type="protein sequence ID" value="AUR62020394-RA:cds"/>
    <property type="gene ID" value="AUR62020394"/>
</dbReference>
<dbReference type="KEGG" id="cqi:110720747"/>
<organism evidence="4 5">
    <name type="scientific">Chenopodium quinoa</name>
    <name type="common">Quinoa</name>
    <dbReference type="NCBI Taxonomy" id="63459"/>
    <lineage>
        <taxon>Eukaryota</taxon>
        <taxon>Viridiplantae</taxon>
        <taxon>Streptophyta</taxon>
        <taxon>Embryophyta</taxon>
        <taxon>Tracheophyta</taxon>
        <taxon>Spermatophyta</taxon>
        <taxon>Magnoliopsida</taxon>
        <taxon>eudicotyledons</taxon>
        <taxon>Gunneridae</taxon>
        <taxon>Pentapetalae</taxon>
        <taxon>Caryophyllales</taxon>
        <taxon>Chenopodiaceae</taxon>
        <taxon>Chenopodioideae</taxon>
        <taxon>Atripliceae</taxon>
        <taxon>Chenopodium</taxon>
    </lineage>
</organism>
<dbReference type="GeneID" id="110720747"/>
<dbReference type="PANTHER" id="PTHR33227:SF18">
    <property type="entry name" value="STIGMA-SPECIFIC STIG1-LIKE PROTEIN 3"/>
    <property type="match status" value="1"/>
</dbReference>
<dbReference type="OrthoDB" id="1841769at2759"/>
<keyword evidence="5" id="KW-1185">Reference proteome</keyword>
<feature type="chain" id="PRO_5030514976" description="Stigma-specific Stig1 family protein" evidence="3">
    <location>
        <begin position="22"/>
        <end position="169"/>
    </location>
</feature>
<dbReference type="OMA" id="FTETCCK"/>